<evidence type="ECO:0000256" key="1">
    <source>
        <dbReference type="SAM" id="SignalP"/>
    </source>
</evidence>
<evidence type="ECO:0008006" key="4">
    <source>
        <dbReference type="Google" id="ProtNLM"/>
    </source>
</evidence>
<evidence type="ECO:0000313" key="2">
    <source>
        <dbReference type="EMBL" id="PKK87087.1"/>
    </source>
</evidence>
<dbReference type="AlphaFoldDB" id="A0A2N1PFH1"/>
<dbReference type="Proteomes" id="UP000233256">
    <property type="component" value="Unassembled WGS sequence"/>
</dbReference>
<proteinExistence type="predicted"/>
<reference evidence="2 3" key="1">
    <citation type="journal article" date="2017" name="ISME J.">
        <title>Potential for microbial H2 and metal transformations associated with novel bacteria and archaea in deep terrestrial subsurface sediments.</title>
        <authorList>
            <person name="Hernsdorf A.W."/>
            <person name="Amano Y."/>
            <person name="Miyakawa K."/>
            <person name="Ise K."/>
            <person name="Suzuki Y."/>
            <person name="Anantharaman K."/>
            <person name="Probst A."/>
            <person name="Burstein D."/>
            <person name="Thomas B.C."/>
            <person name="Banfield J.F."/>
        </authorList>
    </citation>
    <scope>NUCLEOTIDE SEQUENCE [LARGE SCALE GENOMIC DNA]</scope>
    <source>
        <strain evidence="2">HGW-Wallbacteria-1</strain>
    </source>
</reference>
<name>A0A2N1PFH1_9BACT</name>
<comment type="caution">
    <text evidence="2">The sequence shown here is derived from an EMBL/GenBank/DDBJ whole genome shotgun (WGS) entry which is preliminary data.</text>
</comment>
<accession>A0A2N1PFH1</accession>
<feature type="chain" id="PRO_5014599389" description="DUF4124 domain-containing protein" evidence="1">
    <location>
        <begin position="22"/>
        <end position="146"/>
    </location>
</feature>
<sequence length="146" mass="15990">MRKVLFITLSVFLAFISVAQAGEIYKCIDRHGNPFITSSPQDGMKCVLGESFNESANDAAADEEKKAGTEDNKSSVTLEKERLARINKCYSCCGEKQQPCYNYTADSRLCAAEFVPRNLQTAMPCANRRVLPLQHGVSAGSSLSDN</sequence>
<evidence type="ECO:0000313" key="3">
    <source>
        <dbReference type="Proteomes" id="UP000233256"/>
    </source>
</evidence>
<organism evidence="2 3">
    <name type="scientific">Candidatus Wallbacteria bacterium HGW-Wallbacteria-1</name>
    <dbReference type="NCBI Taxonomy" id="2013854"/>
    <lineage>
        <taxon>Bacteria</taxon>
        <taxon>Candidatus Walliibacteriota</taxon>
    </lineage>
</organism>
<keyword evidence="1" id="KW-0732">Signal</keyword>
<dbReference type="EMBL" id="PGXC01000216">
    <property type="protein sequence ID" value="PKK87087.1"/>
    <property type="molecule type" value="Genomic_DNA"/>
</dbReference>
<gene>
    <name evidence="2" type="ORF">CVV64_22745</name>
</gene>
<protein>
    <recommendedName>
        <fullName evidence="4">DUF4124 domain-containing protein</fullName>
    </recommendedName>
</protein>
<feature type="signal peptide" evidence="1">
    <location>
        <begin position="1"/>
        <end position="21"/>
    </location>
</feature>